<name>F9WA64_TRYCI</name>
<evidence type="ECO:0000313" key="2">
    <source>
        <dbReference type="Proteomes" id="UP000000702"/>
    </source>
</evidence>
<comment type="caution">
    <text evidence="1">The sequence shown here is derived from an EMBL/GenBank/DDBJ whole genome shotgun (WGS) entry which is preliminary data.</text>
</comment>
<dbReference type="VEuPathDB" id="TriTrypDB:TcIL3000_0_47800"/>
<dbReference type="Proteomes" id="UP000000702">
    <property type="component" value="Unassembled WGS sequence"/>
</dbReference>
<dbReference type="EMBL" id="CAEQ01001400">
    <property type="protein sequence ID" value="CCD14120.1"/>
    <property type="molecule type" value="Genomic_DNA"/>
</dbReference>
<reference evidence="1 2" key="2">
    <citation type="journal article" date="2012" name="Proc. Natl. Acad. Sci. U.S.A.">
        <title>Antigenic diversity is generated by distinct evolutionary mechanisms in African trypanosome species.</title>
        <authorList>
            <person name="Jackson A.P."/>
            <person name="Berry A."/>
            <person name="Aslett M."/>
            <person name="Allison H.C."/>
            <person name="Burton P."/>
            <person name="Vavrova-Anderson J."/>
            <person name="Brown R."/>
            <person name="Browne H."/>
            <person name="Corton N."/>
            <person name="Hauser H."/>
            <person name="Gamble J."/>
            <person name="Gilderthorp R."/>
            <person name="Marcello L."/>
            <person name="McQuillan J."/>
            <person name="Otto T.D."/>
            <person name="Quail M.A."/>
            <person name="Sanders M.J."/>
            <person name="van Tonder A."/>
            <person name="Ginger M.L."/>
            <person name="Field M.C."/>
            <person name="Barry J.D."/>
            <person name="Hertz-Fowler C."/>
            <person name="Berriman M."/>
        </authorList>
    </citation>
    <scope>NUCLEOTIDE SEQUENCE [LARGE SCALE GENOMIC DNA]</scope>
    <source>
        <strain evidence="1 2">IL3000</strain>
    </source>
</reference>
<evidence type="ECO:0000313" key="1">
    <source>
        <dbReference type="EMBL" id="CCD14120.1"/>
    </source>
</evidence>
<gene>
    <name evidence="1" type="ORF">TCIL3000_0_47800</name>
</gene>
<feature type="non-terminal residue" evidence="1">
    <location>
        <position position="355"/>
    </location>
</feature>
<protein>
    <submittedName>
        <fullName evidence="1">WGS project CAEQ00000000 data, annotated contig 1942</fullName>
    </submittedName>
</protein>
<sequence>MGAVCMGSPSQTEAREGQFCSKRREALSTALAQVGRLAPSEDMNDHPDHSRSVIGRGGPMFNTACHSRNDSSGPSNHKGGILDDIWLPQVKDLNDIPSRLIKVESLFGIPPRLLKIGNSCGAPMPVPKIGNSAAASAQSVKMKHSCDVQLPESCSATSSQQASSKIARGSGCIHFCSSGEPRGGINRCERCCTAAHIHRFNRYGGLGPVSHRSDSVNNRKAEIRNPLTLLALKESKARSCIIRKAFSRFGNIQKVFKRQLSGISTCGTEIHVFWLEGKVRKAICYQEKTERKLLEFWMNRTADYNCARNTRNSSWWRRMNETPLYWPHSRSIHGWVGKSVPITLPQRSNMCTSKE</sequence>
<keyword evidence="2" id="KW-1185">Reference proteome</keyword>
<dbReference type="AlphaFoldDB" id="F9WA64"/>
<reference evidence="2" key="1">
    <citation type="submission" date="2011-07" db="EMBL/GenBank/DDBJ databases">
        <title>Divergent evolution of antigenic variation in African trypanosomes.</title>
        <authorList>
            <person name="Jackson A.P."/>
            <person name="Berry A."/>
            <person name="Allison H.C."/>
            <person name="Burton P."/>
            <person name="Anderson J."/>
            <person name="Aslett M."/>
            <person name="Brown R."/>
            <person name="Corton N."/>
            <person name="Harris D."/>
            <person name="Hauser H."/>
            <person name="Gamble J."/>
            <person name="Gilderthorp R."/>
            <person name="McQuillan J."/>
            <person name="Quail M.A."/>
            <person name="Sanders M."/>
            <person name="Van Tonder A."/>
            <person name="Ginger M.L."/>
            <person name="Donelson J.E."/>
            <person name="Field M.C."/>
            <person name="Barry J.D."/>
            <person name="Berriman M."/>
            <person name="Hertz-Fowler C."/>
        </authorList>
    </citation>
    <scope>NUCLEOTIDE SEQUENCE [LARGE SCALE GENOMIC DNA]</scope>
    <source>
        <strain evidence="2">IL3000</strain>
    </source>
</reference>
<accession>F9WA64</accession>
<organism evidence="1 2">
    <name type="scientific">Trypanosoma congolense (strain IL3000)</name>
    <dbReference type="NCBI Taxonomy" id="1068625"/>
    <lineage>
        <taxon>Eukaryota</taxon>
        <taxon>Discoba</taxon>
        <taxon>Euglenozoa</taxon>
        <taxon>Kinetoplastea</taxon>
        <taxon>Metakinetoplastina</taxon>
        <taxon>Trypanosomatida</taxon>
        <taxon>Trypanosomatidae</taxon>
        <taxon>Trypanosoma</taxon>
        <taxon>Nannomonas</taxon>
    </lineage>
</organism>
<proteinExistence type="predicted"/>